<evidence type="ECO:0000313" key="2">
    <source>
        <dbReference type="Proteomes" id="UP000770717"/>
    </source>
</evidence>
<keyword evidence="2" id="KW-1185">Reference proteome</keyword>
<reference evidence="1" key="1">
    <citation type="thesis" date="2020" institute="ProQuest LLC" country="789 East Eisenhower Parkway, Ann Arbor, MI, USA">
        <title>Comparative Genomics and Chromosome Evolution.</title>
        <authorList>
            <person name="Mudd A.B."/>
        </authorList>
    </citation>
    <scope>NUCLEOTIDE SEQUENCE</scope>
    <source>
        <strain evidence="1">HN-11 Male</strain>
        <tissue evidence="1">Kidney and liver</tissue>
    </source>
</reference>
<name>A0A8J6F1Z0_ELECQ</name>
<sequence>MKNSLKRFLRIKSQTCLPHLVYMLLPFFLQANTEFYFPIWSVSVSSTWQIGIVTDIKILCMVTDPLGLGSITTSDMPFRYLCSCACSDGFRRFWFC</sequence>
<dbReference type="AlphaFoldDB" id="A0A8J6F1Z0"/>
<gene>
    <name evidence="1" type="ORF">GDO78_012619</name>
</gene>
<evidence type="ECO:0000313" key="1">
    <source>
        <dbReference type="EMBL" id="KAG9479056.1"/>
    </source>
</evidence>
<dbReference type="EMBL" id="WNTK01000008">
    <property type="protein sequence ID" value="KAG9479056.1"/>
    <property type="molecule type" value="Genomic_DNA"/>
</dbReference>
<proteinExistence type="predicted"/>
<accession>A0A8J6F1Z0</accession>
<protein>
    <submittedName>
        <fullName evidence="1">Uncharacterized protein</fullName>
    </submittedName>
</protein>
<organism evidence="1 2">
    <name type="scientific">Eleutherodactylus coqui</name>
    <name type="common">Puerto Rican coqui</name>
    <dbReference type="NCBI Taxonomy" id="57060"/>
    <lineage>
        <taxon>Eukaryota</taxon>
        <taxon>Metazoa</taxon>
        <taxon>Chordata</taxon>
        <taxon>Craniata</taxon>
        <taxon>Vertebrata</taxon>
        <taxon>Euteleostomi</taxon>
        <taxon>Amphibia</taxon>
        <taxon>Batrachia</taxon>
        <taxon>Anura</taxon>
        <taxon>Neobatrachia</taxon>
        <taxon>Hyloidea</taxon>
        <taxon>Eleutherodactylidae</taxon>
        <taxon>Eleutherodactylinae</taxon>
        <taxon>Eleutherodactylus</taxon>
        <taxon>Eleutherodactylus</taxon>
    </lineage>
</organism>
<dbReference type="Proteomes" id="UP000770717">
    <property type="component" value="Unassembled WGS sequence"/>
</dbReference>
<comment type="caution">
    <text evidence="1">The sequence shown here is derived from an EMBL/GenBank/DDBJ whole genome shotgun (WGS) entry which is preliminary data.</text>
</comment>